<protein>
    <submittedName>
        <fullName evidence="2">Uncharacterized protein</fullName>
    </submittedName>
</protein>
<feature type="region of interest" description="Disordered" evidence="1">
    <location>
        <begin position="1"/>
        <end position="92"/>
    </location>
</feature>
<feature type="compositionally biased region" description="Polar residues" evidence="1">
    <location>
        <begin position="78"/>
        <end position="88"/>
    </location>
</feature>
<comment type="caution">
    <text evidence="2">The sequence shown here is derived from an EMBL/GenBank/DDBJ whole genome shotgun (WGS) entry which is preliminary data.</text>
</comment>
<gene>
    <name evidence="2" type="ORF">CYMTET_12784</name>
</gene>
<sequence length="116" mass="13157">MEDEDEMTRQRHDARLSSYNVQDAAPNNPKRKAAHRMGITSSSEKMGDNCPLEPKPVSDELQTFTMKVSSGGDPFTRQRPQNSDNWPRNGSLLKGYEYDCNGTKWLKPPSKQLKIS</sequence>
<keyword evidence="3" id="KW-1185">Reference proteome</keyword>
<evidence type="ECO:0000313" key="2">
    <source>
        <dbReference type="EMBL" id="KAK3279325.1"/>
    </source>
</evidence>
<dbReference type="EMBL" id="LGRX02005014">
    <property type="protein sequence ID" value="KAK3279325.1"/>
    <property type="molecule type" value="Genomic_DNA"/>
</dbReference>
<name>A0AAE0GJE6_9CHLO</name>
<accession>A0AAE0GJE6</accession>
<evidence type="ECO:0000313" key="3">
    <source>
        <dbReference type="Proteomes" id="UP001190700"/>
    </source>
</evidence>
<organism evidence="2 3">
    <name type="scientific">Cymbomonas tetramitiformis</name>
    <dbReference type="NCBI Taxonomy" id="36881"/>
    <lineage>
        <taxon>Eukaryota</taxon>
        <taxon>Viridiplantae</taxon>
        <taxon>Chlorophyta</taxon>
        <taxon>Pyramimonadophyceae</taxon>
        <taxon>Pyramimonadales</taxon>
        <taxon>Pyramimonadaceae</taxon>
        <taxon>Cymbomonas</taxon>
    </lineage>
</organism>
<evidence type="ECO:0000256" key="1">
    <source>
        <dbReference type="SAM" id="MobiDB-lite"/>
    </source>
</evidence>
<reference evidence="2 3" key="1">
    <citation type="journal article" date="2015" name="Genome Biol. Evol.">
        <title>Comparative Genomics of a Bacterivorous Green Alga Reveals Evolutionary Causalities and Consequences of Phago-Mixotrophic Mode of Nutrition.</title>
        <authorList>
            <person name="Burns J.A."/>
            <person name="Paasch A."/>
            <person name="Narechania A."/>
            <person name="Kim E."/>
        </authorList>
    </citation>
    <scope>NUCLEOTIDE SEQUENCE [LARGE SCALE GENOMIC DNA]</scope>
    <source>
        <strain evidence="2 3">PLY_AMNH</strain>
    </source>
</reference>
<dbReference type="AlphaFoldDB" id="A0AAE0GJE6"/>
<proteinExistence type="predicted"/>
<dbReference type="Proteomes" id="UP001190700">
    <property type="component" value="Unassembled WGS sequence"/>
</dbReference>